<feature type="region of interest" description="Disordered" evidence="11">
    <location>
        <begin position="942"/>
        <end position="965"/>
    </location>
</feature>
<proteinExistence type="inferred from homology"/>
<feature type="compositionally biased region" description="Polar residues" evidence="11">
    <location>
        <begin position="1453"/>
        <end position="1480"/>
    </location>
</feature>
<dbReference type="CDD" id="cd03250">
    <property type="entry name" value="ABCC_MRP_domain1"/>
    <property type="match status" value="1"/>
</dbReference>
<keyword evidence="6" id="KW-0547">Nucleotide-binding</keyword>
<keyword evidence="7" id="KW-0067">ATP-binding</keyword>
<dbReference type="FunFam" id="3.40.50.300:FF:000825">
    <property type="entry name" value="ABC bile acid transporter"/>
    <property type="match status" value="1"/>
</dbReference>
<dbReference type="Pfam" id="PF00664">
    <property type="entry name" value="ABC_membrane"/>
    <property type="match status" value="2"/>
</dbReference>
<dbReference type="Proteomes" id="UP001358417">
    <property type="component" value="Unassembled WGS sequence"/>
</dbReference>
<dbReference type="GO" id="GO:0140359">
    <property type="term" value="F:ABC-type transporter activity"/>
    <property type="evidence" value="ECO:0007669"/>
    <property type="project" value="InterPro"/>
</dbReference>
<dbReference type="RefSeq" id="XP_064711525.1">
    <property type="nucleotide sequence ID" value="XM_064843665.1"/>
</dbReference>
<dbReference type="CDD" id="cd18596">
    <property type="entry name" value="ABC_6TM_VMR1_D1_like"/>
    <property type="match status" value="1"/>
</dbReference>
<dbReference type="PROSITE" id="PS50893">
    <property type="entry name" value="ABC_TRANSPORTER_2"/>
    <property type="match status" value="2"/>
</dbReference>
<evidence type="ECO:0000256" key="7">
    <source>
        <dbReference type="ARBA" id="ARBA00022840"/>
    </source>
</evidence>
<feature type="transmembrane region" description="Helical" evidence="12">
    <location>
        <begin position="986"/>
        <end position="1005"/>
    </location>
</feature>
<dbReference type="Gene3D" id="3.40.50.300">
    <property type="entry name" value="P-loop containing nucleotide triphosphate hydrolases"/>
    <property type="match status" value="2"/>
</dbReference>
<comment type="similarity">
    <text evidence="2">Belongs to the ABC transporter superfamily. ABCC family. Conjugate transporter (TC 3.A.1.208) subfamily.</text>
</comment>
<dbReference type="InterPro" id="IPR027417">
    <property type="entry name" value="P-loop_NTPase"/>
</dbReference>
<protein>
    <recommendedName>
        <fullName evidence="17">ABC bile acid transporter</fullName>
    </recommendedName>
</protein>
<feature type="region of interest" description="Disordered" evidence="11">
    <location>
        <begin position="887"/>
        <end position="907"/>
    </location>
</feature>
<dbReference type="InterPro" id="IPR003593">
    <property type="entry name" value="AAA+_ATPase"/>
</dbReference>
<evidence type="ECO:0000256" key="9">
    <source>
        <dbReference type="ARBA" id="ARBA00023136"/>
    </source>
</evidence>
<feature type="domain" description="ABC transporter" evidence="13">
    <location>
        <begin position="1328"/>
        <end position="1593"/>
    </location>
</feature>
<gene>
    <name evidence="15" type="ORF">LTR84_000034</name>
</gene>
<keyword evidence="9 12" id="KW-0472">Membrane</keyword>
<dbReference type="SUPFAM" id="SSF52540">
    <property type="entry name" value="P-loop containing nucleoside triphosphate hydrolases"/>
    <property type="match status" value="2"/>
</dbReference>
<feature type="transmembrane region" description="Helical" evidence="12">
    <location>
        <begin position="174"/>
        <end position="195"/>
    </location>
</feature>
<organism evidence="15 16">
    <name type="scientific">Exophiala bonariae</name>
    <dbReference type="NCBI Taxonomy" id="1690606"/>
    <lineage>
        <taxon>Eukaryota</taxon>
        <taxon>Fungi</taxon>
        <taxon>Dikarya</taxon>
        <taxon>Ascomycota</taxon>
        <taxon>Pezizomycotina</taxon>
        <taxon>Eurotiomycetes</taxon>
        <taxon>Chaetothyriomycetidae</taxon>
        <taxon>Chaetothyriales</taxon>
        <taxon>Herpotrichiellaceae</taxon>
        <taxon>Exophiala</taxon>
    </lineage>
</organism>
<feature type="transmembrane region" description="Helical" evidence="12">
    <location>
        <begin position="317"/>
        <end position="337"/>
    </location>
</feature>
<reference evidence="15 16" key="1">
    <citation type="submission" date="2023-08" db="EMBL/GenBank/DDBJ databases">
        <title>Black Yeasts Isolated from many extreme environments.</title>
        <authorList>
            <person name="Coleine C."/>
            <person name="Stajich J.E."/>
            <person name="Selbmann L."/>
        </authorList>
    </citation>
    <scope>NUCLEOTIDE SEQUENCE [LARGE SCALE GENOMIC DNA]</scope>
    <source>
        <strain evidence="15 16">CCFEE 5792</strain>
    </source>
</reference>
<evidence type="ECO:0000256" key="5">
    <source>
        <dbReference type="ARBA" id="ARBA00022737"/>
    </source>
</evidence>
<keyword evidence="8 12" id="KW-1133">Transmembrane helix</keyword>
<dbReference type="InterPro" id="IPR036640">
    <property type="entry name" value="ABC1_TM_sf"/>
</dbReference>
<dbReference type="GO" id="GO:0005524">
    <property type="term" value="F:ATP binding"/>
    <property type="evidence" value="ECO:0007669"/>
    <property type="project" value="UniProtKB-KW"/>
</dbReference>
<comment type="caution">
    <text evidence="15">The sequence shown here is derived from an EMBL/GenBank/DDBJ whole genome shotgun (WGS) entry which is preliminary data.</text>
</comment>
<feature type="transmembrane region" description="Helical" evidence="12">
    <location>
        <begin position="1140"/>
        <end position="1169"/>
    </location>
</feature>
<dbReference type="InterPro" id="IPR011527">
    <property type="entry name" value="ABC1_TM_dom"/>
</dbReference>
<feature type="domain" description="ABC transmembrane type-1" evidence="14">
    <location>
        <begin position="1035"/>
        <end position="1294"/>
    </location>
</feature>
<dbReference type="PROSITE" id="PS50929">
    <property type="entry name" value="ABC_TM1F"/>
    <property type="match status" value="2"/>
</dbReference>
<feature type="region of interest" description="Disordered" evidence="11">
    <location>
        <begin position="1449"/>
        <end position="1480"/>
    </location>
</feature>
<feature type="domain" description="ABC transporter" evidence="13">
    <location>
        <begin position="638"/>
        <end position="889"/>
    </location>
</feature>
<name>A0AAV9NQG8_9EURO</name>
<feature type="domain" description="ABC transmembrane type-1" evidence="14">
    <location>
        <begin position="428"/>
        <end position="611"/>
    </location>
</feature>
<dbReference type="PANTHER" id="PTHR24223">
    <property type="entry name" value="ATP-BINDING CASSETTE SUB-FAMILY C"/>
    <property type="match status" value="1"/>
</dbReference>
<keyword evidence="10" id="KW-0325">Glycoprotein</keyword>
<evidence type="ECO:0000256" key="6">
    <source>
        <dbReference type="ARBA" id="ARBA00022741"/>
    </source>
</evidence>
<dbReference type="GO" id="GO:0016020">
    <property type="term" value="C:membrane"/>
    <property type="evidence" value="ECO:0007669"/>
    <property type="project" value="UniProtKB-SubCell"/>
</dbReference>
<evidence type="ECO:0000313" key="15">
    <source>
        <dbReference type="EMBL" id="KAK5064201.1"/>
    </source>
</evidence>
<evidence type="ECO:0000313" key="16">
    <source>
        <dbReference type="Proteomes" id="UP001358417"/>
    </source>
</evidence>
<feature type="transmembrane region" description="Helical" evidence="12">
    <location>
        <begin position="1240"/>
        <end position="1260"/>
    </location>
</feature>
<keyword evidence="3" id="KW-0813">Transport</keyword>
<accession>A0AAV9NQG8</accession>
<dbReference type="PROSITE" id="PS00211">
    <property type="entry name" value="ABC_TRANSPORTER_1"/>
    <property type="match status" value="1"/>
</dbReference>
<sequence>MPAQMSILMVHHASASLIISISCLALVAALSLPALYQYLERVRARKDQYSELADLYEDEDGKATEESQEAYSDFVPRLVLLSTSAVASIDALIAAILISRQQHHSLAIEQWLQFATWLLLVFQVISIFTTPSSVKRYDLGIWSGISSLLLSLALAFENISLWQSSVTPLPRSTHLALSLIQFISGIILLFASFLIPRRPDVYWNGTIVDRQNTTTVLSKITFTWPGAILAKAVKNKGLKHEDLAEIDHVTRSRELRREFEAVEKKDKLWKTLFWSRKGIFLQQWGLQIATSITQFLPQIALYAILQTLERRDQGDNVLLRSWLLVIGLGAANVFSTWLEARAFFIIFMQLGVPIFEQLSAVIFGKAIRRKDVKGAGKKREEDSVAGKGVLLNGEIVVNEEAGPKGESSVPEDEADAEEDFQKSKQNTINLVAIDAKRIADFATFNDIFIGSAVKMAFALGFLIKLIGIIPLSAGLVAFAVITPLNIVTAKRYGDAQDDLMKYRDQKMAVVTEALQGIRQIKFSALERNWYEKILQSRKKELDTQWKVYTSEVVLISIWIFGPVALSAVSLAVYASIHKELSASVAFTTISVFEAIEMTLAIIPEMVTDLLDAIISAKRIQNFLDAPEREVHITPGELISFQNTTIAWPTDDPEQEETQFKLRNLNIDFPRKELTVISGRTGSGKSLLLASIIGEAEVLEGTLTVPKAPVPEDRYDSKANKSNWLIDSAVAFVSQIPWIENATIRDNILFGLPLDNDRYQSVLKACALTKDLEMLESGELTDIGANGINLSGGQKWRVSFARALYSRAGILILDDIFSAVDAHVGRQLFEDALTGDLGRGRTRVLVTHHVALCLPKTNYSVLLLDGTVEVAGRTEELRRNGKLKLILDQDSEEQQKHEEEEAEKENALTIDDGGGLQRILTNQSRRSRRRSAASEIGASLNRRRSHANFEDQKQRDPPKKFNEEEKRETGAVKYNVYDAYLRAAGGYGYWLFILSIFVMWIGVYLGRTYWISIWTRSYRTESVFTSRLVQQSLGSLKNAASRLKATEMDDNLKYYLGIYLAISLAAWLIGTVRYFLVFVAAIRASKVLFKELAWTILRAPLRWLDTVPLGRILNRFTADFNMVDSRISYDMASTLHNGMHVLSVLIAGLVISGYMVIPVLAFILVCAYYARWYLAGAREVKRLESNAKSPVFEQFGSVLMGIGTIRAFDKSQTYLDRMYQKIDTHCRAYWHLWLFNRWMGWRLNMVGAVFVTITAALIVSIRHIDASLAGFALSFALGMSEGVIWVVRSYSNVELAMNATERVVEYKNIAIEDQTGHDAPAAWPTEGRLEVEDLVVSYAPDLPPVLKGLTFGVARNQRVGVVGRTGAGKSSLTLALFRFLEARSGSILVDGVDISKIKLYDLRSRLAIIPQDPVLFSGTVRSNLDAFDQHADAELQEALARVHLVSSSTTTTSVQASGSATPTAPSGNETPQGSTNNTNTNVFKSLNSRISEGGLNLSQGQRQLLCLARAIVSRPKIMVLDEATSAVDMETDALIQRSIREEFTDSTLLVIAHRLTTIADFDRILVLGEGKVVEFDTPANLMALKDGVFRDMVEKSGERAELERIIAA</sequence>
<dbReference type="Pfam" id="PF00005">
    <property type="entry name" value="ABC_tran"/>
    <property type="match status" value="2"/>
</dbReference>
<dbReference type="Gene3D" id="1.20.1560.10">
    <property type="entry name" value="ABC transporter type 1, transmembrane domain"/>
    <property type="match status" value="2"/>
</dbReference>
<evidence type="ECO:0000256" key="12">
    <source>
        <dbReference type="SAM" id="Phobius"/>
    </source>
</evidence>
<feature type="transmembrane region" description="Helical" evidence="12">
    <location>
        <begin position="1267"/>
        <end position="1286"/>
    </location>
</feature>
<dbReference type="SUPFAM" id="SSF90123">
    <property type="entry name" value="ABC transporter transmembrane region"/>
    <property type="match status" value="2"/>
</dbReference>
<dbReference type="CDD" id="cd03244">
    <property type="entry name" value="ABCC_MRP_domain2"/>
    <property type="match status" value="1"/>
</dbReference>
<evidence type="ECO:0000256" key="1">
    <source>
        <dbReference type="ARBA" id="ARBA00004141"/>
    </source>
</evidence>
<dbReference type="CDD" id="cd18604">
    <property type="entry name" value="ABC_6TM_VMR1_D2_like"/>
    <property type="match status" value="1"/>
</dbReference>
<dbReference type="InterPro" id="IPR017871">
    <property type="entry name" value="ABC_transporter-like_CS"/>
</dbReference>
<feature type="transmembrane region" description="Helical" evidence="12">
    <location>
        <begin position="552"/>
        <end position="573"/>
    </location>
</feature>
<evidence type="ECO:0000256" key="2">
    <source>
        <dbReference type="ARBA" id="ARBA00009726"/>
    </source>
</evidence>
<evidence type="ECO:0000256" key="11">
    <source>
        <dbReference type="SAM" id="MobiDB-lite"/>
    </source>
</evidence>
<keyword evidence="4 12" id="KW-0812">Transmembrane</keyword>
<comment type="subcellular location">
    <subcellularLocation>
        <location evidence="1">Membrane</location>
        <topology evidence="1">Multi-pass membrane protein</topology>
    </subcellularLocation>
</comment>
<dbReference type="GO" id="GO:0005737">
    <property type="term" value="C:cytoplasm"/>
    <property type="evidence" value="ECO:0007669"/>
    <property type="project" value="UniProtKB-ARBA"/>
</dbReference>
<evidence type="ECO:0000256" key="4">
    <source>
        <dbReference type="ARBA" id="ARBA00022692"/>
    </source>
</evidence>
<feature type="transmembrane region" description="Helical" evidence="12">
    <location>
        <begin position="1053"/>
        <end position="1081"/>
    </location>
</feature>
<dbReference type="SMART" id="SM00382">
    <property type="entry name" value="AAA"/>
    <property type="match status" value="2"/>
</dbReference>
<feature type="transmembrane region" description="Helical" evidence="12">
    <location>
        <begin position="141"/>
        <end position="162"/>
    </location>
</feature>
<feature type="transmembrane region" description="Helical" evidence="12">
    <location>
        <begin position="1190"/>
        <end position="1207"/>
    </location>
</feature>
<dbReference type="GO" id="GO:0016887">
    <property type="term" value="F:ATP hydrolysis activity"/>
    <property type="evidence" value="ECO:0007669"/>
    <property type="project" value="InterPro"/>
</dbReference>
<dbReference type="EMBL" id="JAVRRD010000001">
    <property type="protein sequence ID" value="KAK5064201.1"/>
    <property type="molecule type" value="Genomic_DNA"/>
</dbReference>
<evidence type="ECO:0000256" key="8">
    <source>
        <dbReference type="ARBA" id="ARBA00022989"/>
    </source>
</evidence>
<keyword evidence="5" id="KW-0677">Repeat</keyword>
<evidence type="ECO:0000259" key="13">
    <source>
        <dbReference type="PROSITE" id="PS50893"/>
    </source>
</evidence>
<feature type="transmembrane region" description="Helical" evidence="12">
    <location>
        <begin position="343"/>
        <end position="363"/>
    </location>
</feature>
<dbReference type="InterPro" id="IPR003439">
    <property type="entry name" value="ABC_transporter-like_ATP-bd"/>
</dbReference>
<evidence type="ECO:0000259" key="14">
    <source>
        <dbReference type="PROSITE" id="PS50929"/>
    </source>
</evidence>
<dbReference type="InterPro" id="IPR050173">
    <property type="entry name" value="ABC_transporter_C-like"/>
</dbReference>
<dbReference type="GeneID" id="89968256"/>
<feature type="compositionally biased region" description="Basic and acidic residues" evidence="11">
    <location>
        <begin position="946"/>
        <end position="965"/>
    </location>
</feature>
<evidence type="ECO:0000256" key="10">
    <source>
        <dbReference type="ARBA" id="ARBA00023180"/>
    </source>
</evidence>
<evidence type="ECO:0008006" key="17">
    <source>
        <dbReference type="Google" id="ProtNLM"/>
    </source>
</evidence>
<keyword evidence="16" id="KW-1185">Reference proteome</keyword>
<feature type="transmembrane region" description="Helical" evidence="12">
    <location>
        <begin position="456"/>
        <end position="481"/>
    </location>
</feature>
<dbReference type="PANTHER" id="PTHR24223:SF456">
    <property type="entry name" value="MULTIDRUG RESISTANCE-ASSOCIATED PROTEIN LETHAL(2)03659"/>
    <property type="match status" value="1"/>
</dbReference>
<evidence type="ECO:0000256" key="3">
    <source>
        <dbReference type="ARBA" id="ARBA00022448"/>
    </source>
</evidence>
<feature type="transmembrane region" description="Helical" evidence="12">
    <location>
        <begin position="111"/>
        <end position="129"/>
    </location>
</feature>
<dbReference type="FunFam" id="1.20.1560.10:FF:000013">
    <property type="entry name" value="ABC transporter C family member 2"/>
    <property type="match status" value="1"/>
</dbReference>
<feature type="transmembrane region" description="Helical" evidence="12">
    <location>
        <begin position="78"/>
        <end position="99"/>
    </location>
</feature>